<feature type="transmembrane region" description="Helical" evidence="1">
    <location>
        <begin position="98"/>
        <end position="116"/>
    </location>
</feature>
<keyword evidence="1" id="KW-0472">Membrane</keyword>
<dbReference type="RefSeq" id="WP_204706447.1">
    <property type="nucleotide sequence ID" value="NZ_JBHSZV010000004.1"/>
</dbReference>
<protein>
    <submittedName>
        <fullName evidence="2">Uncharacterized protein</fullName>
    </submittedName>
</protein>
<sequence>MANNYYWFAWFTLIIILFFLNSRSKKRDALLFYILIQMIMGATVLQPEGNSMVAIILHVGFGLYFWAESKPLLAQFWPVLFIFLWTLVHLFLLTNPVWYLFPGTPIGLIVLIYLINKLTLSLSSQIGLWVLMNTLGLVAAYFVSLSLSVVFMMDVAYMHATIIKGMVLLLLFGGVSHLKISLVRYKRSRKKRKRKRALA</sequence>
<keyword evidence="1" id="KW-1133">Transmembrane helix</keyword>
<dbReference type="EMBL" id="JBHSZV010000004">
    <property type="protein sequence ID" value="MFC7060466.1"/>
    <property type="molecule type" value="Genomic_DNA"/>
</dbReference>
<proteinExistence type="predicted"/>
<feature type="transmembrane region" description="Helical" evidence="1">
    <location>
        <begin position="6"/>
        <end position="22"/>
    </location>
</feature>
<feature type="transmembrane region" description="Helical" evidence="1">
    <location>
        <begin position="29"/>
        <end position="45"/>
    </location>
</feature>
<organism evidence="2 3">
    <name type="scientific">Halobacillus seohaensis</name>
    <dbReference type="NCBI Taxonomy" id="447421"/>
    <lineage>
        <taxon>Bacteria</taxon>
        <taxon>Bacillati</taxon>
        <taxon>Bacillota</taxon>
        <taxon>Bacilli</taxon>
        <taxon>Bacillales</taxon>
        <taxon>Bacillaceae</taxon>
        <taxon>Halobacillus</taxon>
    </lineage>
</organism>
<evidence type="ECO:0000313" key="2">
    <source>
        <dbReference type="EMBL" id="MFC7060466.1"/>
    </source>
</evidence>
<evidence type="ECO:0000313" key="3">
    <source>
        <dbReference type="Proteomes" id="UP001596410"/>
    </source>
</evidence>
<gene>
    <name evidence="2" type="ORF">ACFQIC_01095</name>
</gene>
<feature type="transmembrane region" description="Helical" evidence="1">
    <location>
        <begin position="74"/>
        <end position="92"/>
    </location>
</feature>
<dbReference type="InterPro" id="IPR014617">
    <property type="entry name" value="YphA_Bacsu"/>
</dbReference>
<keyword evidence="3" id="KW-1185">Reference proteome</keyword>
<evidence type="ECO:0000256" key="1">
    <source>
        <dbReference type="SAM" id="Phobius"/>
    </source>
</evidence>
<name>A0ABW2EHK8_9BACI</name>
<feature type="transmembrane region" description="Helical" evidence="1">
    <location>
        <begin position="51"/>
        <end position="67"/>
    </location>
</feature>
<dbReference type="Pfam" id="PF24124">
    <property type="entry name" value="YphA"/>
    <property type="match status" value="1"/>
</dbReference>
<dbReference type="Proteomes" id="UP001596410">
    <property type="component" value="Unassembled WGS sequence"/>
</dbReference>
<feature type="transmembrane region" description="Helical" evidence="1">
    <location>
        <begin position="165"/>
        <end position="185"/>
    </location>
</feature>
<reference evidence="3" key="1">
    <citation type="journal article" date="2019" name="Int. J. Syst. Evol. Microbiol.">
        <title>The Global Catalogue of Microorganisms (GCM) 10K type strain sequencing project: providing services to taxonomists for standard genome sequencing and annotation.</title>
        <authorList>
            <consortium name="The Broad Institute Genomics Platform"/>
            <consortium name="The Broad Institute Genome Sequencing Center for Infectious Disease"/>
            <person name="Wu L."/>
            <person name="Ma J."/>
        </authorList>
    </citation>
    <scope>NUCLEOTIDE SEQUENCE [LARGE SCALE GENOMIC DNA]</scope>
    <source>
        <strain evidence="3">CGMCC 4.1621</strain>
    </source>
</reference>
<comment type="caution">
    <text evidence="2">The sequence shown here is derived from an EMBL/GenBank/DDBJ whole genome shotgun (WGS) entry which is preliminary data.</text>
</comment>
<accession>A0ABW2EHK8</accession>
<feature type="transmembrane region" description="Helical" evidence="1">
    <location>
        <begin position="128"/>
        <end position="153"/>
    </location>
</feature>
<keyword evidence="1" id="KW-0812">Transmembrane</keyword>